<gene>
    <name evidence="1" type="ORF">MENT_LOCUS40678</name>
</gene>
<name>A0A6V7WM64_MELEN</name>
<sequence length="42" mass="4909">MLKLTVDIVNVNEIVRQEIANLVPTIEKIRRLKDYEGARNNE</sequence>
<protein>
    <submittedName>
        <fullName evidence="1">Uncharacterized protein</fullName>
    </submittedName>
</protein>
<evidence type="ECO:0000313" key="2">
    <source>
        <dbReference type="Proteomes" id="UP000580250"/>
    </source>
</evidence>
<evidence type="ECO:0000313" key="1">
    <source>
        <dbReference type="EMBL" id="CAD2188056.1"/>
    </source>
</evidence>
<organism evidence="1 2">
    <name type="scientific">Meloidogyne enterolobii</name>
    <name type="common">Root-knot nematode worm</name>
    <name type="synonym">Meloidogyne mayaguensis</name>
    <dbReference type="NCBI Taxonomy" id="390850"/>
    <lineage>
        <taxon>Eukaryota</taxon>
        <taxon>Metazoa</taxon>
        <taxon>Ecdysozoa</taxon>
        <taxon>Nematoda</taxon>
        <taxon>Chromadorea</taxon>
        <taxon>Rhabditida</taxon>
        <taxon>Tylenchina</taxon>
        <taxon>Tylenchomorpha</taxon>
        <taxon>Tylenchoidea</taxon>
        <taxon>Meloidogynidae</taxon>
        <taxon>Meloidogyninae</taxon>
        <taxon>Meloidogyne</taxon>
    </lineage>
</organism>
<comment type="caution">
    <text evidence="1">The sequence shown here is derived from an EMBL/GenBank/DDBJ whole genome shotgun (WGS) entry which is preliminary data.</text>
</comment>
<dbReference type="Proteomes" id="UP000580250">
    <property type="component" value="Unassembled WGS sequence"/>
</dbReference>
<reference evidence="1 2" key="1">
    <citation type="submission" date="2020-08" db="EMBL/GenBank/DDBJ databases">
        <authorList>
            <person name="Koutsovoulos G."/>
            <person name="Danchin GJ E."/>
        </authorList>
    </citation>
    <scope>NUCLEOTIDE SEQUENCE [LARGE SCALE GENOMIC DNA]</scope>
</reference>
<dbReference type="EMBL" id="CAJEWN010000669">
    <property type="protein sequence ID" value="CAD2188056.1"/>
    <property type="molecule type" value="Genomic_DNA"/>
</dbReference>
<proteinExistence type="predicted"/>
<accession>A0A6V7WM64</accession>
<dbReference type="AlphaFoldDB" id="A0A6V7WM64"/>